<evidence type="ECO:0000256" key="3">
    <source>
        <dbReference type="ARBA" id="ARBA00022630"/>
    </source>
</evidence>
<reference evidence="7 8" key="1">
    <citation type="submission" date="2010-08" db="EMBL/GenBank/DDBJ databases">
        <authorList>
            <person name="Weinstock G."/>
            <person name="Sodergren E."/>
            <person name="Clifton S."/>
            <person name="Fulton L."/>
            <person name="Fulton B."/>
            <person name="Courtney L."/>
            <person name="Fronick C."/>
            <person name="Harrison M."/>
            <person name="Strong C."/>
            <person name="Farmer C."/>
            <person name="Delahaunty K."/>
            <person name="Markovic C."/>
            <person name="Hall O."/>
            <person name="Minx P."/>
            <person name="Tomlinson C."/>
            <person name="Mitreva M."/>
            <person name="Hou S."/>
            <person name="Chen J."/>
            <person name="Wollam A."/>
            <person name="Pepin K.H."/>
            <person name="Johnson M."/>
            <person name="Bhonagiri V."/>
            <person name="Zhang X."/>
            <person name="Suruliraj S."/>
            <person name="Warren W."/>
            <person name="Chinwalla A."/>
            <person name="Mardis E.R."/>
            <person name="Wilson R.K."/>
        </authorList>
    </citation>
    <scope>NUCLEOTIDE SEQUENCE [LARGE SCALE GENOMIC DNA]</scope>
    <source>
        <strain evidence="7 8">F0204</strain>
    </source>
</reference>
<dbReference type="Pfam" id="PF00881">
    <property type="entry name" value="Nitroreductase"/>
    <property type="match status" value="2"/>
</dbReference>
<organism evidence="7 8">
    <name type="scientific">Solobacterium moorei F0204</name>
    <dbReference type="NCBI Taxonomy" id="706433"/>
    <lineage>
        <taxon>Bacteria</taxon>
        <taxon>Bacillati</taxon>
        <taxon>Bacillota</taxon>
        <taxon>Erysipelotrichia</taxon>
        <taxon>Erysipelotrichales</taxon>
        <taxon>Erysipelotrichaceae</taxon>
        <taxon>Solobacterium</taxon>
    </lineage>
</organism>
<keyword evidence="8" id="KW-1185">Reference proteome</keyword>
<feature type="domain" description="Nitroreductase" evidence="6">
    <location>
        <begin position="63"/>
        <end position="148"/>
    </location>
</feature>
<protein>
    <submittedName>
        <fullName evidence="7">Nitroreductase family protein</fullName>
    </submittedName>
</protein>
<evidence type="ECO:0000313" key="7">
    <source>
        <dbReference type="EMBL" id="EFW24630.1"/>
    </source>
</evidence>
<keyword evidence="3" id="KW-0285">Flavoprotein</keyword>
<dbReference type="SUPFAM" id="SSF55469">
    <property type="entry name" value="FMN-dependent nitroreductase-like"/>
    <property type="match status" value="1"/>
</dbReference>
<dbReference type="GO" id="GO:0016491">
    <property type="term" value="F:oxidoreductase activity"/>
    <property type="evidence" value="ECO:0007669"/>
    <property type="project" value="UniProtKB-KW"/>
</dbReference>
<dbReference type="eggNOG" id="COG0778">
    <property type="taxonomic scope" value="Bacteria"/>
</dbReference>
<dbReference type="HOGENOM" id="CLU_070764_7_1_9"/>
<dbReference type="Gene3D" id="3.40.109.10">
    <property type="entry name" value="NADH Oxidase"/>
    <property type="match status" value="1"/>
</dbReference>
<keyword evidence="5" id="KW-0560">Oxidoreductase</keyword>
<dbReference type="OrthoDB" id="9812105at2"/>
<dbReference type="EMBL" id="AECQ01000013">
    <property type="protein sequence ID" value="EFW24630.1"/>
    <property type="molecule type" value="Genomic_DNA"/>
</dbReference>
<dbReference type="Proteomes" id="UP000004097">
    <property type="component" value="Unassembled WGS sequence"/>
</dbReference>
<evidence type="ECO:0000313" key="8">
    <source>
        <dbReference type="Proteomes" id="UP000004097"/>
    </source>
</evidence>
<dbReference type="PANTHER" id="PTHR43673">
    <property type="entry name" value="NAD(P)H NITROREDUCTASE YDGI-RELATED"/>
    <property type="match status" value="1"/>
</dbReference>
<evidence type="ECO:0000256" key="2">
    <source>
        <dbReference type="ARBA" id="ARBA00007118"/>
    </source>
</evidence>
<gene>
    <name evidence="7" type="ORF">HMPREF9430_00813</name>
</gene>
<evidence type="ECO:0000256" key="1">
    <source>
        <dbReference type="ARBA" id="ARBA00001917"/>
    </source>
</evidence>
<dbReference type="RefSeq" id="WP_006525649.1">
    <property type="nucleotide sequence ID" value="NZ_GL637654.1"/>
</dbReference>
<dbReference type="STRING" id="706433.HMPREF9430_00813"/>
<comment type="caution">
    <text evidence="7">The sequence shown here is derived from an EMBL/GenBank/DDBJ whole genome shotgun (WGS) entry which is preliminary data.</text>
</comment>
<dbReference type="InterPro" id="IPR000415">
    <property type="entry name" value="Nitroreductase-like"/>
</dbReference>
<proteinExistence type="inferred from homology"/>
<sequence length="172" mass="19345">MNFTTLAKERYSCRKISSRPIEAEKLEAIKQAAIAAPTAHNFQPLKVWLIQSPEALEKIKSVTQQKFLHTSPTCFIVGSDASKGWVREEDSMSFADVDASIVATHIMLAIQDEGLATTWIGNFSPEKIKEVFPMMKSYNLIAIFPVGYAEEDAKPSHLHTTRKNEEEFIETL</sequence>
<evidence type="ECO:0000259" key="6">
    <source>
        <dbReference type="Pfam" id="PF00881"/>
    </source>
</evidence>
<comment type="similarity">
    <text evidence="2">Belongs to the nitroreductase family.</text>
</comment>
<evidence type="ECO:0000256" key="4">
    <source>
        <dbReference type="ARBA" id="ARBA00022643"/>
    </source>
</evidence>
<keyword evidence="4" id="KW-0288">FMN</keyword>
<dbReference type="CDD" id="cd20609">
    <property type="entry name" value="nitroreductase"/>
    <property type="match status" value="1"/>
</dbReference>
<dbReference type="AlphaFoldDB" id="E7MMP6"/>
<evidence type="ECO:0000256" key="5">
    <source>
        <dbReference type="ARBA" id="ARBA00023002"/>
    </source>
</evidence>
<dbReference type="InterPro" id="IPR029479">
    <property type="entry name" value="Nitroreductase"/>
</dbReference>
<accession>E7MMP6</accession>
<comment type="cofactor">
    <cofactor evidence="1">
        <name>FMN</name>
        <dbReference type="ChEBI" id="CHEBI:58210"/>
    </cofactor>
</comment>
<dbReference type="PANTHER" id="PTHR43673:SF2">
    <property type="entry name" value="NITROREDUCTASE"/>
    <property type="match status" value="1"/>
</dbReference>
<name>E7MMP6_9FIRM</name>
<feature type="domain" description="Nitroreductase" evidence="6">
    <location>
        <begin position="8"/>
        <end position="61"/>
    </location>
</feature>